<dbReference type="InterPro" id="IPR013491">
    <property type="entry name" value="Tape_meas_N"/>
</dbReference>
<proteinExistence type="predicted"/>
<dbReference type="AlphaFoldDB" id="A0A6L3Z4E6"/>
<dbReference type="EMBL" id="WBWS01000016">
    <property type="protein sequence ID" value="KAB2766809.1"/>
    <property type="molecule type" value="Genomic_DNA"/>
</dbReference>
<protein>
    <submittedName>
        <fullName evidence="3">Tape measure protein</fullName>
    </submittedName>
</protein>
<feature type="domain" description="Tape measure protein N-terminal" evidence="2">
    <location>
        <begin position="97"/>
        <end position="285"/>
    </location>
</feature>
<feature type="region of interest" description="Disordered" evidence="1">
    <location>
        <begin position="736"/>
        <end position="770"/>
    </location>
</feature>
<evidence type="ECO:0000313" key="4">
    <source>
        <dbReference type="Proteomes" id="UP000481876"/>
    </source>
</evidence>
<dbReference type="NCBIfam" id="TIGR02675">
    <property type="entry name" value="tape_meas_nterm"/>
    <property type="match status" value="1"/>
</dbReference>
<gene>
    <name evidence="3" type="ORF">F9L04_16190</name>
</gene>
<dbReference type="Proteomes" id="UP000481876">
    <property type="component" value="Unassembled WGS sequence"/>
</dbReference>
<evidence type="ECO:0000259" key="2">
    <source>
        <dbReference type="Pfam" id="PF20155"/>
    </source>
</evidence>
<evidence type="ECO:0000256" key="1">
    <source>
        <dbReference type="SAM" id="MobiDB-lite"/>
    </source>
</evidence>
<evidence type="ECO:0000313" key="3">
    <source>
        <dbReference type="EMBL" id="KAB2766809.1"/>
    </source>
</evidence>
<organism evidence="3 4">
    <name type="scientific">Brucella anthropi</name>
    <name type="common">Ochrobactrum anthropi</name>
    <dbReference type="NCBI Taxonomy" id="529"/>
    <lineage>
        <taxon>Bacteria</taxon>
        <taxon>Pseudomonadati</taxon>
        <taxon>Pseudomonadota</taxon>
        <taxon>Alphaproteobacteria</taxon>
        <taxon>Hyphomicrobiales</taxon>
        <taxon>Brucellaceae</taxon>
        <taxon>Brucella/Ochrobactrum group</taxon>
        <taxon>Brucella</taxon>
    </lineage>
</organism>
<dbReference type="Pfam" id="PF20155">
    <property type="entry name" value="TMP_3"/>
    <property type="match status" value="1"/>
</dbReference>
<name>A0A6L3Z4E6_BRUAN</name>
<accession>A0A6L3Z4E6</accession>
<comment type="caution">
    <text evidence="3">The sequence shown here is derived from an EMBL/GenBank/DDBJ whole genome shotgun (WGS) entry which is preliminary data.</text>
</comment>
<reference evidence="3 4" key="1">
    <citation type="submission" date="2019-09" db="EMBL/GenBank/DDBJ databases">
        <title>Taxonomic organization of the family Brucellaceae based on a phylogenomic approach.</title>
        <authorList>
            <person name="Leclercq S."/>
            <person name="Cloeckaert A."/>
            <person name="Zygmunt M.S."/>
        </authorList>
    </citation>
    <scope>NUCLEOTIDE SEQUENCE [LARGE SCALE GENOMIC DNA]</scope>
    <source>
        <strain evidence="3 4">LMG 3313</strain>
    </source>
</reference>
<feature type="region of interest" description="Disordered" evidence="1">
    <location>
        <begin position="1021"/>
        <end position="1040"/>
    </location>
</feature>
<sequence length="1094" mass="116081">MESRVADENSDIILSISSDVASMRRAQKRMDEMLQAMGRSSDSAFNKMADRANADMRRIEEGAIKLRRQLDATFQQSFGSSLNKGLAAVGSVLGTNEVRKYADQWTSAENMLKAATAATGMQTRSLKELRSGADDARVSVEDYVDLYARMVRSASGVAKSENEIALATNLVSKAFKAGGASAQEQAAGILQLGQALGSGVLQGDELRSLRENAPIVAKAIADEFGVTVAKLKDLGAEGKLTSDRVFRAIINAQKTIEAQFAATNATIGDGMTAINNAMLQYIGTAGDVTGISATVSRALILISQNFDQVADAGMQLAAVLAGVLVGRSLGGMIRTLGATTVALVKFHQAAKAAQGAMGLVQAMGGLGAAAGPLGAIIGGALVLAVGNYTVSAMAAQKNSDTLRAEMEKLGLVAPKAADGIDKAAESLDKLSDPEKARKLKNINDEIERLRNGGGRFGSLFGKGDELDLLSANATSPLQNVIQNLAMSDADKSARRQIAQLIEDFKTFQISASDAQKKLTDIGNTNVSMGVVELLDKVRESVTSISQLQAYSTRFGNELEANVGKVGEEILGLKGMLQETASVGVISQEQYNELSKLVDEFAKTGRGADILKQRLTEIGDGKPSFDWLHGQFDNLITKMLVVIKTAQDAGRAMQLAYPVGVPDEAKATSSANDPFIIQRKKENAAAADFEKNATRRAGLTKTQLELETKLADVRKRLQSEGVTKPDEDMVRRIADAELAGEKARSAESKKPKKEKATPKSTDQKIDSDIQAVKDRTEALRLEAEMVGKSTAEQEKRRIAMDLEQAALAKLKDEAIKKGQTDLSNIKISADQRAQIDQVAEAYKREAAALQVVEDRQRRSEQAANDFYESFKSSTIGAITGANSLADALKNIGNRLADLFLNAGFDALFKPSSNGTSGGAFGGFFNSIGSLIGLKDGGQIPGYESGGRIRGPGGPRDDKVLLWGSNGEFMMNAAATQKWLPVLEAMNAGRLPELRNGGDVGFSAPRIASASIPVPSIPSVAQLSGNSSVDNSRTDNSVSGPTINVTVNGATGNAEVSSMVQEGIAKSMMAWQRSPHFANAVSQGVKQANSRGMLRR</sequence>